<accession>A0A8S2W013</accession>
<organism evidence="1 2">
    <name type="scientific">Didymodactylos carnosus</name>
    <dbReference type="NCBI Taxonomy" id="1234261"/>
    <lineage>
        <taxon>Eukaryota</taxon>
        <taxon>Metazoa</taxon>
        <taxon>Spiralia</taxon>
        <taxon>Gnathifera</taxon>
        <taxon>Rotifera</taxon>
        <taxon>Eurotatoria</taxon>
        <taxon>Bdelloidea</taxon>
        <taxon>Philodinida</taxon>
        <taxon>Philodinidae</taxon>
        <taxon>Didymodactylos</taxon>
    </lineage>
</organism>
<gene>
    <name evidence="1" type="ORF">SRO942_LOCUS40945</name>
</gene>
<protein>
    <recommendedName>
        <fullName evidence="3">Reverse transcriptase domain-containing protein</fullName>
    </recommendedName>
</protein>
<dbReference type="PANTHER" id="PTHR47510:SF3">
    <property type="entry name" value="ENDO_EXONUCLEASE_PHOSPHATASE DOMAIN-CONTAINING PROTEIN"/>
    <property type="match status" value="1"/>
</dbReference>
<dbReference type="PANTHER" id="PTHR47510">
    <property type="entry name" value="REVERSE TRANSCRIPTASE DOMAIN-CONTAINING PROTEIN"/>
    <property type="match status" value="1"/>
</dbReference>
<dbReference type="OrthoDB" id="410381at2759"/>
<dbReference type="AlphaFoldDB" id="A0A8S2W013"/>
<dbReference type="Proteomes" id="UP000681722">
    <property type="component" value="Unassembled WGS sequence"/>
</dbReference>
<sequence>MADNISNNDLSQIIKEQFSSSQFVEQLAKSIVSSDIFINSIINVVKEATGKQQEQIGQLTQRLNAMESQLNTVVMRVNDHDQYTKRKDLLIYSIPFQSDENVTVLVIDLMSKVGLQLTKNDFYGIHRLLPSKNSQNKSRQAIIVGFLGITDRNVVYSSRKKFREIDELKDIFINEHLSHHNNQIYRYAKIKLDKRRIFTRNGNVLMYLAKDRSDHNFIEFKIQILSLKEKIEGTVYDYNVVNWEKVNERFNEIPVHQLLKNYNNLNERVTAFEQILLEHIQYYVPNKKICIEPRDKVWFNDKLRILYKRKCKLYRKGKTSNYHFQLYKTAAEEFKTACIANKEDYHKRINLKVCASSKYWWSLVKNTLRRTRMTVIPALLNSMNEIVVDTREKIEILNECFAEVCTWSGPIIDLKIADTLSESKVLINKFTVVQPEVESILCSLDHSRACAPEITNRMIKNMAQSIVKPVCKLIYESFETSIFPGIWKNGVINPLYKSGDSLKRSNYRPITLLKVLSKVPERLVHRQLYRHLTRNKLLSNCQSGFIAKDSTTYLLLDVVNKINSGMIENKVVRSALLDFRKAFDNVNHQCVLLKLYKKGIRGRALQWIVD</sequence>
<evidence type="ECO:0000313" key="2">
    <source>
        <dbReference type="Proteomes" id="UP000681722"/>
    </source>
</evidence>
<evidence type="ECO:0000313" key="1">
    <source>
        <dbReference type="EMBL" id="CAF4427214.1"/>
    </source>
</evidence>
<evidence type="ECO:0008006" key="3">
    <source>
        <dbReference type="Google" id="ProtNLM"/>
    </source>
</evidence>
<dbReference type="EMBL" id="CAJOBC010094701">
    <property type="protein sequence ID" value="CAF4427214.1"/>
    <property type="molecule type" value="Genomic_DNA"/>
</dbReference>
<name>A0A8S2W013_9BILA</name>
<reference evidence="1" key="1">
    <citation type="submission" date="2021-02" db="EMBL/GenBank/DDBJ databases">
        <authorList>
            <person name="Nowell W R."/>
        </authorList>
    </citation>
    <scope>NUCLEOTIDE SEQUENCE</scope>
</reference>
<proteinExistence type="predicted"/>
<comment type="caution">
    <text evidence="1">The sequence shown here is derived from an EMBL/GenBank/DDBJ whole genome shotgun (WGS) entry which is preliminary data.</text>
</comment>